<protein>
    <submittedName>
        <fullName evidence="2">Helix-turn-helix transcriptional regulator</fullName>
    </submittedName>
</protein>
<keyword evidence="3" id="KW-1185">Reference proteome</keyword>
<dbReference type="PROSITE" id="PS50943">
    <property type="entry name" value="HTH_CROC1"/>
    <property type="match status" value="1"/>
</dbReference>
<evidence type="ECO:0000259" key="1">
    <source>
        <dbReference type="PROSITE" id="PS50943"/>
    </source>
</evidence>
<sequence length="196" mass="22149">MRLRERRLHVLSAAGAAKLADRTVDIGFGISRSVVADLETGRKKSIDVPELLVLAAALGVSPAQLLFPDLPKGRVEVLPELEQESHDALRWFSGEAGLLKPSPDWTETDTQESVRMWVREQFDPRNDRVGITREWLQSLQTMRRARVQLRNGLSKSESAEHIETMQMAYEDARRRSEDLFHKMTELGMAVGDELDG</sequence>
<dbReference type="SUPFAM" id="SSF47413">
    <property type="entry name" value="lambda repressor-like DNA-binding domains"/>
    <property type="match status" value="1"/>
</dbReference>
<evidence type="ECO:0000313" key="2">
    <source>
        <dbReference type="EMBL" id="MDV6264660.1"/>
    </source>
</evidence>
<dbReference type="Pfam" id="PF01381">
    <property type="entry name" value="HTH_3"/>
    <property type="match status" value="1"/>
</dbReference>
<evidence type="ECO:0000313" key="3">
    <source>
        <dbReference type="Proteomes" id="UP001185755"/>
    </source>
</evidence>
<accession>A0ABU4BKF3</accession>
<name>A0ABU4BKF3_9NOCA</name>
<dbReference type="InterPro" id="IPR001387">
    <property type="entry name" value="Cro/C1-type_HTH"/>
</dbReference>
<reference evidence="2 3" key="1">
    <citation type="submission" date="2023-10" db="EMBL/GenBank/DDBJ databases">
        <title>Development of a sustainable strategy for remediation of hydrocarbon-contaminated territories based on the waste exchange concept.</title>
        <authorList>
            <person name="Krivoruchko A."/>
        </authorList>
    </citation>
    <scope>NUCLEOTIDE SEQUENCE [LARGE SCALE GENOMIC DNA]</scope>
    <source>
        <strain evidence="2 3">IEGM 1323</strain>
    </source>
</reference>
<organism evidence="2 3">
    <name type="scientific">Rhodococcoides yunnanense</name>
    <dbReference type="NCBI Taxonomy" id="278209"/>
    <lineage>
        <taxon>Bacteria</taxon>
        <taxon>Bacillati</taxon>
        <taxon>Actinomycetota</taxon>
        <taxon>Actinomycetes</taxon>
        <taxon>Mycobacteriales</taxon>
        <taxon>Nocardiaceae</taxon>
        <taxon>Rhodococcoides</taxon>
    </lineage>
</organism>
<comment type="caution">
    <text evidence="2">The sequence shown here is derived from an EMBL/GenBank/DDBJ whole genome shotgun (WGS) entry which is preliminary data.</text>
</comment>
<gene>
    <name evidence="2" type="ORF">R3P96_25270</name>
</gene>
<dbReference type="CDD" id="cd00093">
    <property type="entry name" value="HTH_XRE"/>
    <property type="match status" value="1"/>
</dbReference>
<feature type="domain" description="HTH cro/C1-type" evidence="1">
    <location>
        <begin position="29"/>
        <end position="65"/>
    </location>
</feature>
<dbReference type="RefSeq" id="WP_317566685.1">
    <property type="nucleotide sequence ID" value="NZ_JAWLJX010000017.1"/>
</dbReference>
<dbReference type="Gene3D" id="1.10.260.40">
    <property type="entry name" value="lambda repressor-like DNA-binding domains"/>
    <property type="match status" value="1"/>
</dbReference>
<dbReference type="InterPro" id="IPR010982">
    <property type="entry name" value="Lambda_DNA-bd_dom_sf"/>
</dbReference>
<dbReference type="EMBL" id="JAWLJX010000017">
    <property type="protein sequence ID" value="MDV6264660.1"/>
    <property type="molecule type" value="Genomic_DNA"/>
</dbReference>
<proteinExistence type="predicted"/>
<dbReference type="Proteomes" id="UP001185755">
    <property type="component" value="Unassembled WGS sequence"/>
</dbReference>